<keyword evidence="2" id="KW-1185">Reference proteome</keyword>
<evidence type="ECO:0000313" key="1">
    <source>
        <dbReference type="EMBL" id="MXV15021.1"/>
    </source>
</evidence>
<comment type="caution">
    <text evidence="1">The sequence shown here is derived from an EMBL/GenBank/DDBJ whole genome shotgun (WGS) entry which is preliminary data.</text>
</comment>
<dbReference type="EMBL" id="WVHS01000002">
    <property type="protein sequence ID" value="MXV15021.1"/>
    <property type="molecule type" value="Genomic_DNA"/>
</dbReference>
<proteinExistence type="predicted"/>
<dbReference type="Proteomes" id="UP000451233">
    <property type="component" value="Unassembled WGS sequence"/>
</dbReference>
<name>A0A7K1XVK8_9SPHI</name>
<dbReference type="RefSeq" id="WP_160906043.1">
    <property type="nucleotide sequence ID" value="NZ_WVHS01000002.1"/>
</dbReference>
<dbReference type="AlphaFoldDB" id="A0A7K1XVK8"/>
<protein>
    <submittedName>
        <fullName evidence="1">DUF4442 domain-containing protein</fullName>
    </submittedName>
</protein>
<sequence>MVVSENVLKWAMRFYPPLFFQRIWVARFGKDFRSAEVHITKSILNLNYNRSVFGGTIFSAADPFYSVLLDQVMQRNGFKVRVWLKSASISYLKPGRSRMHFKIQLEDKDVEDAIAVLNSEGKFVRTFSLQILNRQGEVCANVQNEVYIRRL</sequence>
<dbReference type="InterPro" id="IPR029069">
    <property type="entry name" value="HotDog_dom_sf"/>
</dbReference>
<dbReference type="Gene3D" id="3.10.129.10">
    <property type="entry name" value="Hotdog Thioesterase"/>
    <property type="match status" value="1"/>
</dbReference>
<dbReference type="SUPFAM" id="SSF54637">
    <property type="entry name" value="Thioesterase/thiol ester dehydrase-isomerase"/>
    <property type="match status" value="1"/>
</dbReference>
<reference evidence="1 2" key="1">
    <citation type="submission" date="2019-11" db="EMBL/GenBank/DDBJ databases">
        <title>Pedobacter sp. HMF7056 Genome sequencing and assembly.</title>
        <authorList>
            <person name="Kang H."/>
            <person name="Kim H."/>
            <person name="Joh K."/>
        </authorList>
    </citation>
    <scope>NUCLEOTIDE SEQUENCE [LARGE SCALE GENOMIC DNA]</scope>
    <source>
        <strain evidence="1 2">HMF7056</strain>
    </source>
</reference>
<evidence type="ECO:0000313" key="2">
    <source>
        <dbReference type="Proteomes" id="UP000451233"/>
    </source>
</evidence>
<gene>
    <name evidence="1" type="ORF">GS398_06895</name>
</gene>
<dbReference type="Pfam" id="PF14539">
    <property type="entry name" value="DUF4442"/>
    <property type="match status" value="1"/>
</dbReference>
<dbReference type="InterPro" id="IPR027961">
    <property type="entry name" value="DUF4442"/>
</dbReference>
<accession>A0A7K1XVK8</accession>
<organism evidence="1 2">
    <name type="scientific">Hufsiella ginkgonis</name>
    <dbReference type="NCBI Taxonomy" id="2695274"/>
    <lineage>
        <taxon>Bacteria</taxon>
        <taxon>Pseudomonadati</taxon>
        <taxon>Bacteroidota</taxon>
        <taxon>Sphingobacteriia</taxon>
        <taxon>Sphingobacteriales</taxon>
        <taxon>Sphingobacteriaceae</taxon>
        <taxon>Hufsiella</taxon>
    </lineage>
</organism>